<dbReference type="Proteomes" id="UP000316093">
    <property type="component" value="Chromosome"/>
</dbReference>
<dbReference type="OrthoDB" id="117186at2"/>
<dbReference type="InterPro" id="IPR032710">
    <property type="entry name" value="NTF2-like_dom_sf"/>
</dbReference>
<feature type="signal peptide" evidence="1">
    <location>
        <begin position="1"/>
        <end position="20"/>
    </location>
</feature>
<dbReference type="AlphaFoldDB" id="A0A4Y5Z2D2"/>
<sequence>MSVRTIAVVACLLAAAPAIAAEPTAAEKAVLAPFQAFLDGMAKYDQAAMRATVQPEGSVALLRKDKVMRNTLSGFIDHIKPGKDQIEERIYDPLVRIDDNLAIIWTRYDFRLNGKVVHCGTDLVHLVRADGKWVIAGIADNSRDDCPAA</sequence>
<dbReference type="Gene3D" id="3.10.450.50">
    <property type="match status" value="1"/>
</dbReference>
<protein>
    <submittedName>
        <fullName evidence="2">Nuclear transport factor 2 family protein</fullName>
    </submittedName>
</protein>
<dbReference type="KEGG" id="lpy:FIV34_09320"/>
<feature type="chain" id="PRO_5021500627" evidence="1">
    <location>
        <begin position="21"/>
        <end position="149"/>
    </location>
</feature>
<dbReference type="InterPro" id="IPR039437">
    <property type="entry name" value="FrzH/put_lumazine-bd"/>
</dbReference>
<dbReference type="EMBL" id="CP041046">
    <property type="protein sequence ID" value="QDE39391.1"/>
    <property type="molecule type" value="Genomic_DNA"/>
</dbReference>
<reference evidence="2 3" key="1">
    <citation type="submission" date="2019-06" db="EMBL/GenBank/DDBJ databases">
        <title>A complete genome sequence for Luteibacter pinisoli MAH-14.</title>
        <authorList>
            <person name="Baltrus D.A."/>
        </authorList>
    </citation>
    <scope>NUCLEOTIDE SEQUENCE [LARGE SCALE GENOMIC DNA]</scope>
    <source>
        <strain evidence="2 3">MAH-14</strain>
    </source>
</reference>
<dbReference type="RefSeq" id="WP_139981877.1">
    <property type="nucleotide sequence ID" value="NZ_CP041046.1"/>
</dbReference>
<accession>A0A4Y5Z2D2</accession>
<evidence type="ECO:0000313" key="3">
    <source>
        <dbReference type="Proteomes" id="UP000316093"/>
    </source>
</evidence>
<keyword evidence="3" id="KW-1185">Reference proteome</keyword>
<evidence type="ECO:0000256" key="1">
    <source>
        <dbReference type="SAM" id="SignalP"/>
    </source>
</evidence>
<gene>
    <name evidence="2" type="ORF">FIV34_09320</name>
</gene>
<proteinExistence type="predicted"/>
<keyword evidence="1" id="KW-0732">Signal</keyword>
<dbReference type="Pfam" id="PF12893">
    <property type="entry name" value="Lumazine_bd_2"/>
    <property type="match status" value="1"/>
</dbReference>
<name>A0A4Y5Z2D2_9GAMM</name>
<dbReference type="SUPFAM" id="SSF54427">
    <property type="entry name" value="NTF2-like"/>
    <property type="match status" value="1"/>
</dbReference>
<evidence type="ECO:0000313" key="2">
    <source>
        <dbReference type="EMBL" id="QDE39391.1"/>
    </source>
</evidence>
<organism evidence="2 3">
    <name type="scientific">Luteibacter pinisoli</name>
    <dbReference type="NCBI Taxonomy" id="2589080"/>
    <lineage>
        <taxon>Bacteria</taxon>
        <taxon>Pseudomonadati</taxon>
        <taxon>Pseudomonadota</taxon>
        <taxon>Gammaproteobacteria</taxon>
        <taxon>Lysobacterales</taxon>
        <taxon>Rhodanobacteraceae</taxon>
        <taxon>Luteibacter</taxon>
    </lineage>
</organism>